<evidence type="ECO:0000313" key="2">
    <source>
        <dbReference type="Proteomes" id="UP000242715"/>
    </source>
</evidence>
<gene>
    <name evidence="1" type="ORF">TSUD_147310</name>
</gene>
<reference evidence="2" key="1">
    <citation type="journal article" date="2017" name="Front. Plant Sci.">
        <title>Climate Clever Clovers: New Paradigm to Reduce the Environmental Footprint of Ruminants by Breeding Low Methanogenic Forages Utilizing Haplotype Variation.</title>
        <authorList>
            <person name="Kaur P."/>
            <person name="Appels R."/>
            <person name="Bayer P.E."/>
            <person name="Keeble-Gagnere G."/>
            <person name="Wang J."/>
            <person name="Hirakawa H."/>
            <person name="Shirasawa K."/>
            <person name="Vercoe P."/>
            <person name="Stefanova K."/>
            <person name="Durmic Z."/>
            <person name="Nichols P."/>
            <person name="Revell C."/>
            <person name="Isobe S.N."/>
            <person name="Edwards D."/>
            <person name="Erskine W."/>
        </authorList>
    </citation>
    <scope>NUCLEOTIDE SEQUENCE [LARGE SCALE GENOMIC DNA]</scope>
    <source>
        <strain evidence="2">cv. Daliak</strain>
    </source>
</reference>
<dbReference type="EMBL" id="DF973477">
    <property type="protein sequence ID" value="GAU32035.1"/>
    <property type="molecule type" value="Genomic_DNA"/>
</dbReference>
<protein>
    <submittedName>
        <fullName evidence="1">Uncharacterized protein</fullName>
    </submittedName>
</protein>
<name>A0A2Z6N811_TRISU</name>
<sequence length="55" mass="5682">MGSVGIEVDGEGSASGRSNLDEKVDIDVAARYMEINSVTMKKFFGGEGCSVAPLG</sequence>
<dbReference type="Proteomes" id="UP000242715">
    <property type="component" value="Unassembled WGS sequence"/>
</dbReference>
<accession>A0A2Z6N811</accession>
<dbReference type="OrthoDB" id="10445610at2759"/>
<proteinExistence type="predicted"/>
<evidence type="ECO:0000313" key="1">
    <source>
        <dbReference type="EMBL" id="GAU32035.1"/>
    </source>
</evidence>
<keyword evidence="2" id="KW-1185">Reference proteome</keyword>
<dbReference type="AlphaFoldDB" id="A0A2Z6N811"/>
<organism evidence="1 2">
    <name type="scientific">Trifolium subterraneum</name>
    <name type="common">Subterranean clover</name>
    <dbReference type="NCBI Taxonomy" id="3900"/>
    <lineage>
        <taxon>Eukaryota</taxon>
        <taxon>Viridiplantae</taxon>
        <taxon>Streptophyta</taxon>
        <taxon>Embryophyta</taxon>
        <taxon>Tracheophyta</taxon>
        <taxon>Spermatophyta</taxon>
        <taxon>Magnoliopsida</taxon>
        <taxon>eudicotyledons</taxon>
        <taxon>Gunneridae</taxon>
        <taxon>Pentapetalae</taxon>
        <taxon>rosids</taxon>
        <taxon>fabids</taxon>
        <taxon>Fabales</taxon>
        <taxon>Fabaceae</taxon>
        <taxon>Papilionoideae</taxon>
        <taxon>50 kb inversion clade</taxon>
        <taxon>NPAAA clade</taxon>
        <taxon>Hologalegina</taxon>
        <taxon>IRL clade</taxon>
        <taxon>Trifolieae</taxon>
        <taxon>Trifolium</taxon>
    </lineage>
</organism>